<keyword evidence="1" id="KW-1133">Transmembrane helix</keyword>
<dbReference type="RefSeq" id="WP_407278654.1">
    <property type="nucleotide sequence ID" value="NZ_CP141259.1"/>
</dbReference>
<proteinExistence type="predicted"/>
<evidence type="ECO:0000313" key="3">
    <source>
        <dbReference type="Proteomes" id="UP001626593"/>
    </source>
</evidence>
<feature type="transmembrane region" description="Helical" evidence="1">
    <location>
        <begin position="21"/>
        <end position="41"/>
    </location>
</feature>
<dbReference type="Proteomes" id="UP001626593">
    <property type="component" value="Chromosome"/>
</dbReference>
<protein>
    <submittedName>
        <fullName evidence="2">Cytochrome oxidase small assembly protein</fullName>
    </submittedName>
</protein>
<keyword evidence="1" id="KW-0812">Transmembrane</keyword>
<keyword evidence="3" id="KW-1185">Reference proteome</keyword>
<gene>
    <name evidence="2" type="ORF">U5817_20595</name>
</gene>
<organism evidence="2 3">
    <name type="scientific">Aromatoleum evansii</name>
    <name type="common">Azoarcus evansii</name>
    <dbReference type="NCBI Taxonomy" id="59406"/>
    <lineage>
        <taxon>Bacteria</taxon>
        <taxon>Pseudomonadati</taxon>
        <taxon>Pseudomonadota</taxon>
        <taxon>Betaproteobacteria</taxon>
        <taxon>Rhodocyclales</taxon>
        <taxon>Rhodocyclaceae</taxon>
        <taxon>Aromatoleum</taxon>
    </lineage>
</organism>
<dbReference type="EMBL" id="CP141259">
    <property type="protein sequence ID" value="WRL45577.1"/>
    <property type="molecule type" value="Genomic_DNA"/>
</dbReference>
<accession>A0ABZ1AM14</accession>
<dbReference type="InterPro" id="IPR047811">
    <property type="entry name" value="CytC_ox_assmbl_put"/>
</dbReference>
<evidence type="ECO:0000256" key="1">
    <source>
        <dbReference type="SAM" id="Phobius"/>
    </source>
</evidence>
<keyword evidence="1" id="KW-0472">Membrane</keyword>
<sequence>MTGSEAMPRPDDPARRAANRRTALVLAAVALAFFVAALFKFKGLAP</sequence>
<dbReference type="NCBIfam" id="NF038351">
    <property type="entry name" value="cyt_ox_assem_30"/>
    <property type="match status" value="1"/>
</dbReference>
<reference evidence="2 3" key="1">
    <citation type="submission" date="2023-12" db="EMBL/GenBank/DDBJ databases">
        <title>A. evansii MAY27, complete genome.</title>
        <authorList>
            <person name="Wang Y."/>
        </authorList>
    </citation>
    <scope>NUCLEOTIDE SEQUENCE [LARGE SCALE GENOMIC DNA]</scope>
    <source>
        <strain evidence="2 3">MAY27</strain>
    </source>
</reference>
<name>A0ABZ1AM14_AROEV</name>
<evidence type="ECO:0000313" key="2">
    <source>
        <dbReference type="EMBL" id="WRL45577.1"/>
    </source>
</evidence>